<dbReference type="PANTHER" id="PTHR47959:SF24">
    <property type="entry name" value="ATP-DEPENDENT RNA HELICASE"/>
    <property type="match status" value="1"/>
</dbReference>
<evidence type="ECO:0000256" key="3">
    <source>
        <dbReference type="ARBA" id="ARBA00022801"/>
    </source>
</evidence>
<dbReference type="EC" id="3.6.4.13" evidence="1"/>
<dbReference type="Gene3D" id="3.40.50.300">
    <property type="entry name" value="P-loop containing nucleotide triphosphate hydrolases"/>
    <property type="match status" value="2"/>
</dbReference>
<dbReference type="GO" id="GO:0003724">
    <property type="term" value="F:RNA helicase activity"/>
    <property type="evidence" value="ECO:0007669"/>
    <property type="project" value="UniProtKB-EC"/>
</dbReference>
<feature type="region of interest" description="Disordered" evidence="8">
    <location>
        <begin position="428"/>
        <end position="454"/>
    </location>
</feature>
<evidence type="ECO:0000256" key="1">
    <source>
        <dbReference type="ARBA" id="ARBA00012552"/>
    </source>
</evidence>
<dbReference type="SUPFAM" id="SSF52540">
    <property type="entry name" value="P-loop containing nucleoside triphosphate hydrolases"/>
    <property type="match status" value="1"/>
</dbReference>
<evidence type="ECO:0000256" key="5">
    <source>
        <dbReference type="ARBA" id="ARBA00022840"/>
    </source>
</evidence>
<evidence type="ECO:0000256" key="6">
    <source>
        <dbReference type="PROSITE-ProRule" id="PRU00552"/>
    </source>
</evidence>
<dbReference type="AlphaFoldDB" id="A0AAW2HU90"/>
<feature type="domain" description="Helicase C-terminal" evidence="10">
    <location>
        <begin position="234"/>
        <end position="379"/>
    </location>
</feature>
<evidence type="ECO:0000256" key="2">
    <source>
        <dbReference type="ARBA" id="ARBA00022741"/>
    </source>
</evidence>
<organism evidence="12">
    <name type="scientific">Menopon gallinae</name>
    <name type="common">poultry shaft louse</name>
    <dbReference type="NCBI Taxonomy" id="328185"/>
    <lineage>
        <taxon>Eukaryota</taxon>
        <taxon>Metazoa</taxon>
        <taxon>Ecdysozoa</taxon>
        <taxon>Arthropoda</taxon>
        <taxon>Hexapoda</taxon>
        <taxon>Insecta</taxon>
        <taxon>Pterygota</taxon>
        <taxon>Neoptera</taxon>
        <taxon>Paraneoptera</taxon>
        <taxon>Psocodea</taxon>
        <taxon>Troctomorpha</taxon>
        <taxon>Phthiraptera</taxon>
        <taxon>Amblycera</taxon>
        <taxon>Menoponidae</taxon>
        <taxon>Menopon</taxon>
    </lineage>
</organism>
<reference evidence="12" key="1">
    <citation type="journal article" date="2024" name="Gigascience">
        <title>Chromosome-level genome of the poultry shaft louse Menopon gallinae provides insight into the host-switching and adaptive evolution of parasitic lice.</title>
        <authorList>
            <person name="Xu Y."/>
            <person name="Ma L."/>
            <person name="Liu S."/>
            <person name="Liang Y."/>
            <person name="Liu Q."/>
            <person name="He Z."/>
            <person name="Tian L."/>
            <person name="Duan Y."/>
            <person name="Cai W."/>
            <person name="Li H."/>
            <person name="Song F."/>
        </authorList>
    </citation>
    <scope>NUCLEOTIDE SEQUENCE</scope>
    <source>
        <strain evidence="12">Cailab_2023a</strain>
    </source>
</reference>
<dbReference type="InterPro" id="IPR001650">
    <property type="entry name" value="Helicase_C-like"/>
</dbReference>
<dbReference type="SMART" id="SM00487">
    <property type="entry name" value="DEXDc"/>
    <property type="match status" value="1"/>
</dbReference>
<evidence type="ECO:0000256" key="7">
    <source>
        <dbReference type="RuleBase" id="RU000492"/>
    </source>
</evidence>
<gene>
    <name evidence="12" type="ORF">PYX00_005799</name>
</gene>
<keyword evidence="5 7" id="KW-0067">ATP-binding</keyword>
<comment type="similarity">
    <text evidence="7">Belongs to the DEAD box helicase family.</text>
</comment>
<feature type="domain" description="Helicase ATP-binding" evidence="9">
    <location>
        <begin position="33"/>
        <end position="204"/>
    </location>
</feature>
<dbReference type="PROSITE" id="PS51194">
    <property type="entry name" value="HELICASE_CTER"/>
    <property type="match status" value="1"/>
</dbReference>
<evidence type="ECO:0000313" key="12">
    <source>
        <dbReference type="EMBL" id="KAL0273022.1"/>
    </source>
</evidence>
<protein>
    <recommendedName>
        <fullName evidence="1">RNA helicase</fullName>
        <ecNumber evidence="1">3.6.4.13</ecNumber>
    </recommendedName>
</protein>
<dbReference type="GO" id="GO:0003676">
    <property type="term" value="F:nucleic acid binding"/>
    <property type="evidence" value="ECO:0007669"/>
    <property type="project" value="InterPro"/>
</dbReference>
<evidence type="ECO:0000256" key="4">
    <source>
        <dbReference type="ARBA" id="ARBA00022806"/>
    </source>
</evidence>
<feature type="domain" description="DEAD-box RNA helicase Q" evidence="11">
    <location>
        <begin position="2"/>
        <end position="30"/>
    </location>
</feature>
<feature type="short sequence motif" description="Q motif" evidence="6">
    <location>
        <begin position="2"/>
        <end position="30"/>
    </location>
</feature>
<keyword evidence="4 7" id="KW-0347">Helicase</keyword>
<dbReference type="InterPro" id="IPR027417">
    <property type="entry name" value="P-loop_NTPase"/>
</dbReference>
<accession>A0AAW2HU90</accession>
<dbReference type="GO" id="GO:0016787">
    <property type="term" value="F:hydrolase activity"/>
    <property type="evidence" value="ECO:0007669"/>
    <property type="project" value="UniProtKB-KW"/>
</dbReference>
<dbReference type="Pfam" id="PF00270">
    <property type="entry name" value="DEAD"/>
    <property type="match status" value="1"/>
</dbReference>
<dbReference type="InterPro" id="IPR011545">
    <property type="entry name" value="DEAD/DEAH_box_helicase_dom"/>
</dbReference>
<dbReference type="EMBL" id="JARGDH010000003">
    <property type="protein sequence ID" value="KAL0273022.1"/>
    <property type="molecule type" value="Genomic_DNA"/>
</dbReference>
<dbReference type="CDD" id="cd18787">
    <property type="entry name" value="SF2_C_DEAD"/>
    <property type="match status" value="1"/>
</dbReference>
<dbReference type="GO" id="GO:0005524">
    <property type="term" value="F:ATP binding"/>
    <property type="evidence" value="ECO:0007669"/>
    <property type="project" value="UniProtKB-KW"/>
</dbReference>
<keyword evidence="2 7" id="KW-0547">Nucleotide-binding</keyword>
<evidence type="ECO:0000256" key="8">
    <source>
        <dbReference type="SAM" id="MobiDB-lite"/>
    </source>
</evidence>
<dbReference type="PANTHER" id="PTHR47959">
    <property type="entry name" value="ATP-DEPENDENT RNA HELICASE RHLE-RELATED"/>
    <property type="match status" value="1"/>
</dbReference>
<dbReference type="InterPro" id="IPR050079">
    <property type="entry name" value="DEAD_box_RNA_helicase"/>
</dbReference>
<evidence type="ECO:0000259" key="9">
    <source>
        <dbReference type="PROSITE" id="PS51192"/>
    </source>
</evidence>
<dbReference type="InterPro" id="IPR014001">
    <property type="entry name" value="Helicase_ATP-bd"/>
</dbReference>
<evidence type="ECO:0000259" key="11">
    <source>
        <dbReference type="PROSITE" id="PS51195"/>
    </source>
</evidence>
<dbReference type="PROSITE" id="PS51195">
    <property type="entry name" value="Q_MOTIF"/>
    <property type="match status" value="1"/>
</dbReference>
<comment type="caution">
    <text evidence="12">The sequence shown here is derived from an EMBL/GenBank/DDBJ whole genome shotgun (WGS) entry which is preliminary data.</text>
</comment>
<dbReference type="PROSITE" id="PS00039">
    <property type="entry name" value="DEAD_ATP_HELICASE"/>
    <property type="match status" value="1"/>
</dbReference>
<dbReference type="InterPro" id="IPR000629">
    <property type="entry name" value="RNA-helicase_DEAD-box_CS"/>
</dbReference>
<sequence length="454" mass="51328">MKKFADLNLSPWIVRQCDSYGLTEPTPIQVNCIPPILNGEDCIGCAKTGSGKTLAFALPILEKLSHDPYGIFALVLTPTRELAYQIGDQFLAYGKVINLKLTIVVGGMDMVTQAHDLSKRPHIVIATPGRLADHLDSCDTFSLSRIKFLVMDEADRLLGGQFDVDIQRIFKALPSKKQILMFSATLTDSLQQVQKVASNKVYVYVAPAETATVEQLQQFYVLCPGHVKDAYLVELVRKYLEANEDGNIIIFTDTCKNCQLLSMTLNEIGYENVALHAMNRQRERLASLAKFRSNIIKVLIATDVASRGLDIPTVELVINHSIPNIPKDYIHRVGRTARAGRPGKSISLVAPQDIRLIHAIEELINTKLKEYTVDDKEVIKILTQVKVTKREAEIKLNETDFFERRYINERKRLIMEGKDPDEVAEIMKNRKRQRYKKGLSQSEKFTKKKKKKAE</sequence>
<dbReference type="SMART" id="SM00490">
    <property type="entry name" value="HELICc"/>
    <property type="match status" value="1"/>
</dbReference>
<dbReference type="InterPro" id="IPR014014">
    <property type="entry name" value="RNA_helicase_DEAD_Q_motif"/>
</dbReference>
<dbReference type="PROSITE" id="PS51192">
    <property type="entry name" value="HELICASE_ATP_BIND_1"/>
    <property type="match status" value="1"/>
</dbReference>
<evidence type="ECO:0000259" key="10">
    <source>
        <dbReference type="PROSITE" id="PS51194"/>
    </source>
</evidence>
<dbReference type="Pfam" id="PF00271">
    <property type="entry name" value="Helicase_C"/>
    <property type="match status" value="1"/>
</dbReference>
<name>A0AAW2HU90_9NEOP</name>
<proteinExistence type="inferred from homology"/>
<dbReference type="GO" id="GO:0005829">
    <property type="term" value="C:cytosol"/>
    <property type="evidence" value="ECO:0007669"/>
    <property type="project" value="TreeGrafter"/>
</dbReference>
<keyword evidence="3 7" id="KW-0378">Hydrolase</keyword>
<dbReference type="CDD" id="cd17955">
    <property type="entry name" value="DEADc_DDX49"/>
    <property type="match status" value="1"/>
</dbReference>
<dbReference type="GO" id="GO:0010468">
    <property type="term" value="P:regulation of gene expression"/>
    <property type="evidence" value="ECO:0007669"/>
    <property type="project" value="UniProtKB-ARBA"/>
</dbReference>